<reference evidence="6" key="1">
    <citation type="journal article" date="2019" name="Int. J. Syst. Evol. Microbiol.">
        <title>The Global Catalogue of Microorganisms (GCM) 10K type strain sequencing project: providing services to taxonomists for standard genome sequencing and annotation.</title>
        <authorList>
            <consortium name="The Broad Institute Genomics Platform"/>
            <consortium name="The Broad Institute Genome Sequencing Center for Infectious Disease"/>
            <person name="Wu L."/>
            <person name="Ma J."/>
        </authorList>
    </citation>
    <scope>NUCLEOTIDE SEQUENCE [LARGE SCALE GENOMIC DNA]</scope>
    <source>
        <strain evidence="6">JCM 14283</strain>
    </source>
</reference>
<dbReference type="PANTHER" id="PTHR30036">
    <property type="entry name" value="D-XYLOSE-BINDING PERIPLASMIC PROTEIN"/>
    <property type="match status" value="1"/>
</dbReference>
<proteinExistence type="predicted"/>
<feature type="signal peptide" evidence="3">
    <location>
        <begin position="1"/>
        <end position="20"/>
    </location>
</feature>
<dbReference type="PANTHER" id="PTHR30036:SF1">
    <property type="entry name" value="D-XYLOSE-BINDING PERIPLASMIC PROTEIN"/>
    <property type="match status" value="1"/>
</dbReference>
<organism evidence="5 6">
    <name type="scientific">Terrabacter terrae</name>
    <dbReference type="NCBI Taxonomy" id="318434"/>
    <lineage>
        <taxon>Bacteria</taxon>
        <taxon>Bacillati</taxon>
        <taxon>Actinomycetota</taxon>
        <taxon>Actinomycetes</taxon>
        <taxon>Micrococcales</taxon>
        <taxon>Intrasporangiaceae</taxon>
        <taxon>Terrabacter</taxon>
    </lineage>
</organism>
<keyword evidence="2 3" id="KW-0732">Signal</keyword>
<evidence type="ECO:0000256" key="2">
    <source>
        <dbReference type="ARBA" id="ARBA00022729"/>
    </source>
</evidence>
<dbReference type="SUPFAM" id="SSF53822">
    <property type="entry name" value="Periplasmic binding protein-like I"/>
    <property type="match status" value="1"/>
</dbReference>
<comment type="caution">
    <text evidence="5">The sequence shown here is derived from an EMBL/GenBank/DDBJ whole genome shotgun (WGS) entry which is preliminary data.</text>
</comment>
<protein>
    <recommendedName>
        <fullName evidence="4">Periplasmic binding protein domain-containing protein</fullName>
    </recommendedName>
</protein>
<dbReference type="RefSeq" id="WP_343994402.1">
    <property type="nucleotide sequence ID" value="NZ_BAAANB010000063.1"/>
</dbReference>
<evidence type="ECO:0000259" key="4">
    <source>
        <dbReference type="Pfam" id="PF13407"/>
    </source>
</evidence>
<accession>A0ABP4KE44</accession>
<dbReference type="InterPro" id="IPR025997">
    <property type="entry name" value="SBP_2_dom"/>
</dbReference>
<gene>
    <name evidence="5" type="ORF">GCM10009740_37700</name>
</gene>
<keyword evidence="6" id="KW-1185">Reference proteome</keyword>
<name>A0ABP4KE44_9MICO</name>
<dbReference type="PROSITE" id="PS51257">
    <property type="entry name" value="PROKAR_LIPOPROTEIN"/>
    <property type="match status" value="1"/>
</dbReference>
<evidence type="ECO:0000256" key="1">
    <source>
        <dbReference type="ARBA" id="ARBA00004196"/>
    </source>
</evidence>
<sequence length="356" mass="36137">MKATSVACAVAAVTAVTLLAACSDASGTTAGGGSGDSGAKGTACIILPDSASSPQWEMTFRPDFTKGFTAAGYKVDIQNANGDTNKFATIGDQQLAHGCGVMMIVDLEGAGVGVMNKAKAQGIPVVALDRPLAGADIYVSYNNFKIGQIEGQAIVDGLKAAGKDPSTAKVVYVGGDPTDGNAKMFHDGAVDSMAKAGIKPAAETRGTWDGPTATTEFEQAYSSLHGNVDAVWVANDTNAAGVITILDKNNKVLPVSGQDSTDAGLQNVLLGKQSVDINTAGDAEPKAGVQVGIDLLNGKKPTASDKLPDGTPYVKVDPQVVTTATVKDLVAAGQTTAARLCTTPELKAACAKYGVK</sequence>
<dbReference type="EMBL" id="BAAANB010000063">
    <property type="protein sequence ID" value="GAA1501119.1"/>
    <property type="molecule type" value="Genomic_DNA"/>
</dbReference>
<dbReference type="InterPro" id="IPR050555">
    <property type="entry name" value="Bact_Solute-Bind_Prot2"/>
</dbReference>
<evidence type="ECO:0000313" key="6">
    <source>
        <dbReference type="Proteomes" id="UP001501285"/>
    </source>
</evidence>
<comment type="subcellular location">
    <subcellularLocation>
        <location evidence="1">Cell envelope</location>
    </subcellularLocation>
</comment>
<dbReference type="InterPro" id="IPR028082">
    <property type="entry name" value="Peripla_BP_I"/>
</dbReference>
<feature type="domain" description="Periplasmic binding protein" evidence="4">
    <location>
        <begin position="47"/>
        <end position="300"/>
    </location>
</feature>
<dbReference type="Gene3D" id="3.40.50.2300">
    <property type="match status" value="2"/>
</dbReference>
<dbReference type="Proteomes" id="UP001501285">
    <property type="component" value="Unassembled WGS sequence"/>
</dbReference>
<dbReference type="Pfam" id="PF13407">
    <property type="entry name" value="Peripla_BP_4"/>
    <property type="match status" value="1"/>
</dbReference>
<evidence type="ECO:0000313" key="5">
    <source>
        <dbReference type="EMBL" id="GAA1501119.1"/>
    </source>
</evidence>
<evidence type="ECO:0000256" key="3">
    <source>
        <dbReference type="SAM" id="SignalP"/>
    </source>
</evidence>
<feature type="chain" id="PRO_5045117812" description="Periplasmic binding protein domain-containing protein" evidence="3">
    <location>
        <begin position="21"/>
        <end position="356"/>
    </location>
</feature>